<dbReference type="GO" id="GO:0015031">
    <property type="term" value="P:protein transport"/>
    <property type="evidence" value="ECO:0007669"/>
    <property type="project" value="UniProtKB-KW"/>
</dbReference>
<gene>
    <name evidence="9" type="ORF">G7Y82_05230</name>
</gene>
<organism evidence="9 10">
    <name type="scientific">Solimonas marina</name>
    <dbReference type="NCBI Taxonomy" id="2714601"/>
    <lineage>
        <taxon>Bacteria</taxon>
        <taxon>Pseudomonadati</taxon>
        <taxon>Pseudomonadota</taxon>
        <taxon>Gammaproteobacteria</taxon>
        <taxon>Nevskiales</taxon>
        <taxon>Nevskiaceae</taxon>
        <taxon>Solimonas</taxon>
    </lineage>
</organism>
<keyword evidence="3 7" id="KW-0812">Transmembrane</keyword>
<comment type="caution">
    <text evidence="9">The sequence shown here is derived from an EMBL/GenBank/DDBJ whole genome shotgun (WGS) entry which is preliminary data.</text>
</comment>
<evidence type="ECO:0000256" key="7">
    <source>
        <dbReference type="SAM" id="Phobius"/>
    </source>
</evidence>
<dbReference type="AlphaFoldDB" id="A0A970B8T4"/>
<evidence type="ECO:0000313" key="10">
    <source>
        <dbReference type="Proteomes" id="UP000653472"/>
    </source>
</evidence>
<keyword evidence="10" id="KW-1185">Reference proteome</keyword>
<evidence type="ECO:0000256" key="2">
    <source>
        <dbReference type="ARBA" id="ARBA00022475"/>
    </source>
</evidence>
<sequence>MDRLSVIGILLALIALIGGSILKGAGVGALLSPAAFTIVIIGTLAAIFIHTPTSTFFHGMKMAKWVLSPPRQDTEALITRVVGWSSVARKQGLLALEGEVEAESDPFIRKGLQLLVDGSEPDVIRNILEVELQTREHQDLQGAKVFEGMGIYAPTLGIIGAVMGLMAVLKNLADPSKLGHGIAAAFVATIYGIGSANLFFLPIAAKLKALVADQARVREMLIDGLISISQGENPRNIEIKLRGYLHSTPEAPRGQTA</sequence>
<dbReference type="GO" id="GO:0005886">
    <property type="term" value="C:plasma membrane"/>
    <property type="evidence" value="ECO:0007669"/>
    <property type="project" value="UniProtKB-SubCell"/>
</dbReference>
<dbReference type="NCBIfam" id="NF006583">
    <property type="entry name" value="PRK09109.1"/>
    <property type="match status" value="1"/>
</dbReference>
<protein>
    <submittedName>
        <fullName evidence="9">Flagellar motor protein</fullName>
    </submittedName>
</protein>
<keyword evidence="9" id="KW-0966">Cell projection</keyword>
<evidence type="ECO:0000313" key="9">
    <source>
        <dbReference type="EMBL" id="NKF21711.1"/>
    </source>
</evidence>
<name>A0A970B8T4_9GAMM</name>
<keyword evidence="5 7" id="KW-0472">Membrane</keyword>
<evidence type="ECO:0000259" key="8">
    <source>
        <dbReference type="Pfam" id="PF01618"/>
    </source>
</evidence>
<dbReference type="InterPro" id="IPR047055">
    <property type="entry name" value="MotA-like"/>
</dbReference>
<proteinExistence type="inferred from homology"/>
<dbReference type="PANTHER" id="PTHR30433">
    <property type="entry name" value="CHEMOTAXIS PROTEIN MOTA"/>
    <property type="match status" value="1"/>
</dbReference>
<keyword evidence="9" id="KW-0969">Cilium</keyword>
<evidence type="ECO:0000256" key="4">
    <source>
        <dbReference type="ARBA" id="ARBA00022989"/>
    </source>
</evidence>
<keyword evidence="9" id="KW-0282">Flagellum</keyword>
<evidence type="ECO:0000256" key="5">
    <source>
        <dbReference type="ARBA" id="ARBA00023136"/>
    </source>
</evidence>
<reference evidence="9" key="1">
    <citation type="submission" date="2020-03" db="EMBL/GenBank/DDBJ databases">
        <title>Solimonas marina sp. nov., isolated from deep seawater of the Pacific Ocean.</title>
        <authorList>
            <person name="Liu X."/>
            <person name="Lai Q."/>
            <person name="Sun F."/>
            <person name="Gai Y."/>
            <person name="Li G."/>
            <person name="Shao Z."/>
        </authorList>
    </citation>
    <scope>NUCLEOTIDE SEQUENCE</scope>
    <source>
        <strain evidence="9">C16B3</strain>
    </source>
</reference>
<dbReference type="Pfam" id="PF01618">
    <property type="entry name" value="MotA_ExbB"/>
    <property type="match status" value="1"/>
</dbReference>
<dbReference type="GO" id="GO:0071978">
    <property type="term" value="P:bacterial-type flagellum-dependent swarming motility"/>
    <property type="evidence" value="ECO:0007669"/>
    <property type="project" value="InterPro"/>
</dbReference>
<keyword evidence="6" id="KW-0813">Transport</keyword>
<keyword evidence="6" id="KW-0653">Protein transport</keyword>
<dbReference type="GO" id="GO:0006935">
    <property type="term" value="P:chemotaxis"/>
    <property type="evidence" value="ECO:0007669"/>
    <property type="project" value="InterPro"/>
</dbReference>
<dbReference type="Proteomes" id="UP000653472">
    <property type="component" value="Unassembled WGS sequence"/>
</dbReference>
<evidence type="ECO:0000256" key="3">
    <source>
        <dbReference type="ARBA" id="ARBA00022692"/>
    </source>
</evidence>
<dbReference type="InterPro" id="IPR002898">
    <property type="entry name" value="MotA_ExbB_proton_chnl"/>
</dbReference>
<dbReference type="PANTHER" id="PTHR30433:SF3">
    <property type="entry name" value="MOTILITY PROTEIN A"/>
    <property type="match status" value="1"/>
</dbReference>
<keyword evidence="4 7" id="KW-1133">Transmembrane helix</keyword>
<evidence type="ECO:0000256" key="6">
    <source>
        <dbReference type="RuleBase" id="RU004057"/>
    </source>
</evidence>
<feature type="domain" description="MotA/TolQ/ExbB proton channel" evidence="8">
    <location>
        <begin position="102"/>
        <end position="219"/>
    </location>
</feature>
<dbReference type="EMBL" id="JAAVXB010000002">
    <property type="protein sequence ID" value="NKF21711.1"/>
    <property type="molecule type" value="Genomic_DNA"/>
</dbReference>
<feature type="transmembrane region" description="Helical" evidence="7">
    <location>
        <begin position="34"/>
        <end position="57"/>
    </location>
</feature>
<keyword evidence="2" id="KW-1003">Cell membrane</keyword>
<feature type="transmembrane region" description="Helical" evidence="7">
    <location>
        <begin position="181"/>
        <end position="201"/>
    </location>
</feature>
<comment type="subcellular location">
    <subcellularLocation>
        <location evidence="1">Cell membrane</location>
        <topology evidence="1">Multi-pass membrane protein</topology>
    </subcellularLocation>
    <subcellularLocation>
        <location evidence="6">Membrane</location>
        <topology evidence="6">Multi-pass membrane protein</topology>
    </subcellularLocation>
</comment>
<accession>A0A970B8T4</accession>
<feature type="transmembrane region" description="Helical" evidence="7">
    <location>
        <begin position="151"/>
        <end position="169"/>
    </location>
</feature>
<dbReference type="RefSeq" id="WP_168146950.1">
    <property type="nucleotide sequence ID" value="NZ_JAAVXB010000002.1"/>
</dbReference>
<comment type="similarity">
    <text evidence="6">Belongs to the exbB/tolQ family.</text>
</comment>
<evidence type="ECO:0000256" key="1">
    <source>
        <dbReference type="ARBA" id="ARBA00004651"/>
    </source>
</evidence>